<dbReference type="Proteomes" id="UP000887569">
    <property type="component" value="Unplaced"/>
</dbReference>
<proteinExistence type="predicted"/>
<dbReference type="WBParaSite" id="PgR036_g120_t01">
    <property type="protein sequence ID" value="PgR036_g120_t01"/>
    <property type="gene ID" value="PgR036_g120"/>
</dbReference>
<name>A0A915BEM9_PARUN</name>
<sequence>MQALDDVLETAHVDGVVVFVDNDADYAYVHTIALGRALLSPINKENIEVGNWLSLTITENKDAILSYEKTRCRYAAVGKTRRIEDVVPTGIKLEKGSGTAMVRVQVGALIGAVRETGAIALSQHVGRIFLTQKLRESMELKSLMWVEIGAQTVEPSEASAQCFWVAKTVAAVEDDGKLNSGIRKCYGHFSGFLEKNVCLLELFGRNAGFVCLRPSDFQLSVPQKKLRDAKAIQVYACQAVSTRKKFPVPGCCARVLEEDELKTLSADETDVAPEDIGITAVYKGDTELNTTAVEETVAPVQDKLENKLKCNHAELLRQLMGIEQVATELQKGNPDLYQRITDFLDDTRTIA</sequence>
<evidence type="ECO:0000313" key="2">
    <source>
        <dbReference type="WBParaSite" id="PgR036_g120_t01"/>
    </source>
</evidence>
<accession>A0A915BEM9</accession>
<reference evidence="2" key="1">
    <citation type="submission" date="2022-11" db="UniProtKB">
        <authorList>
            <consortium name="WormBaseParasite"/>
        </authorList>
    </citation>
    <scope>IDENTIFICATION</scope>
</reference>
<protein>
    <submittedName>
        <fullName evidence="2">Uncharacterized protein</fullName>
    </submittedName>
</protein>
<organism evidence="1 2">
    <name type="scientific">Parascaris univalens</name>
    <name type="common">Nematode worm</name>
    <dbReference type="NCBI Taxonomy" id="6257"/>
    <lineage>
        <taxon>Eukaryota</taxon>
        <taxon>Metazoa</taxon>
        <taxon>Ecdysozoa</taxon>
        <taxon>Nematoda</taxon>
        <taxon>Chromadorea</taxon>
        <taxon>Rhabditida</taxon>
        <taxon>Spirurina</taxon>
        <taxon>Ascaridomorpha</taxon>
        <taxon>Ascaridoidea</taxon>
        <taxon>Ascarididae</taxon>
        <taxon>Parascaris</taxon>
    </lineage>
</organism>
<keyword evidence="1" id="KW-1185">Reference proteome</keyword>
<dbReference type="AlphaFoldDB" id="A0A915BEM9"/>
<evidence type="ECO:0000313" key="1">
    <source>
        <dbReference type="Proteomes" id="UP000887569"/>
    </source>
</evidence>